<proteinExistence type="predicted"/>
<evidence type="ECO:0000313" key="2">
    <source>
        <dbReference type="Proteomes" id="UP000805649"/>
    </source>
</evidence>
<protein>
    <submittedName>
        <fullName evidence="1">Ankyrin repeat protein</fullName>
    </submittedName>
</protein>
<dbReference type="EMBL" id="VUJX02000001">
    <property type="protein sequence ID" value="KAL0942352.1"/>
    <property type="molecule type" value="Genomic_DNA"/>
</dbReference>
<organism evidence="1 2">
    <name type="scientific">Colletotrichum truncatum</name>
    <name type="common">Anthracnose fungus</name>
    <name type="synonym">Colletotrichum capsici</name>
    <dbReference type="NCBI Taxonomy" id="5467"/>
    <lineage>
        <taxon>Eukaryota</taxon>
        <taxon>Fungi</taxon>
        <taxon>Dikarya</taxon>
        <taxon>Ascomycota</taxon>
        <taxon>Pezizomycotina</taxon>
        <taxon>Sordariomycetes</taxon>
        <taxon>Hypocreomycetidae</taxon>
        <taxon>Glomerellales</taxon>
        <taxon>Glomerellaceae</taxon>
        <taxon>Colletotrichum</taxon>
        <taxon>Colletotrichum truncatum species complex</taxon>
    </lineage>
</organism>
<evidence type="ECO:0000313" key="1">
    <source>
        <dbReference type="EMBL" id="KAL0942352.1"/>
    </source>
</evidence>
<accession>A0ACC3ZEL2</accession>
<comment type="caution">
    <text evidence="1">The sequence shown here is derived from an EMBL/GenBank/DDBJ whole genome shotgun (WGS) entry which is preliminary data.</text>
</comment>
<name>A0ACC3ZEL2_COLTU</name>
<gene>
    <name evidence="1" type="ORF">CTRU02_200238</name>
</gene>
<reference evidence="1 2" key="1">
    <citation type="journal article" date="2020" name="Phytopathology">
        <title>Genome Sequence Resources of Colletotrichum truncatum, C. plurivorum, C. musicola, and C. sojae: Four Species Pathogenic to Soybean (Glycine max).</title>
        <authorList>
            <person name="Rogerio F."/>
            <person name="Boufleur T.R."/>
            <person name="Ciampi-Guillardi M."/>
            <person name="Sukno S.A."/>
            <person name="Thon M.R."/>
            <person name="Massola Junior N.S."/>
            <person name="Baroncelli R."/>
        </authorList>
    </citation>
    <scope>NUCLEOTIDE SEQUENCE [LARGE SCALE GENOMIC DNA]</scope>
    <source>
        <strain evidence="1 2">CMES1059</strain>
    </source>
</reference>
<keyword evidence="2" id="KW-1185">Reference proteome</keyword>
<sequence length="383" mass="43143">MQVTQHTTSVCQVTDILAQQYAFENSEICRFLVQHGADVDDVAYCDHIADLNLVTRAQATPLFLTTRSSSCYIFEHLLMAGADPTIEAHLSKGVFRRNRPLWRSILFSRSVMSYFGLLIKLRGDFIDINEVRKTGGSMLHECCLNSEFDAMRTLIDHGATVDARDDRGCTSLQYLVSHIRLVGGSIENDQRSLVYLIESGADISSRDDGGWSIWDTAVRNRRRGSYARDMWDFALAYSGYHSEMEAFLQDHPRHASYCRRGYSRTDFESMWEGMEHMCPYYEHEDLGLDSASVMSSNQPESSPSFMSSDTEAQALQKVDSGIYEDPGYQQTETCQMDAIAETCTSRNVMDLSPGTPRGKGTHVTRNSAIATLEEVYLNPWAEG</sequence>
<dbReference type="Proteomes" id="UP000805649">
    <property type="component" value="Unassembled WGS sequence"/>
</dbReference>